<evidence type="ECO:0000313" key="12">
    <source>
        <dbReference type="WBParaSite" id="TMUE_3000011640.1"/>
    </source>
</evidence>
<dbReference type="STRING" id="70415.A0A5S6QWL6"/>
<comment type="similarity">
    <text evidence="8">Belongs to the class I-like SAM-binding methyltransferase superfamily. RNA methyltransferase RlmE family. TRM7 subfamily.</text>
</comment>
<dbReference type="InterPro" id="IPR015507">
    <property type="entry name" value="rRNA-MeTfrase_E"/>
</dbReference>
<feature type="domain" description="Ribosomal RNA methyltransferase FtsJ" evidence="10">
    <location>
        <begin position="21"/>
        <end position="202"/>
    </location>
</feature>
<dbReference type="HAMAP" id="MF_01547">
    <property type="entry name" value="RNA_methyltr_E"/>
    <property type="match status" value="1"/>
</dbReference>
<evidence type="ECO:0000256" key="4">
    <source>
        <dbReference type="ARBA" id="ARBA00022679"/>
    </source>
</evidence>
<dbReference type="Proteomes" id="UP000046395">
    <property type="component" value="Unassembled WGS sequence"/>
</dbReference>
<dbReference type="Pfam" id="PF01728">
    <property type="entry name" value="FtsJ"/>
    <property type="match status" value="1"/>
</dbReference>
<feature type="active site" description="Proton acceptor" evidence="8">
    <location>
        <position position="159"/>
    </location>
</feature>
<evidence type="ECO:0000256" key="2">
    <source>
        <dbReference type="ARBA" id="ARBA00022552"/>
    </source>
</evidence>
<feature type="binding site" evidence="8">
    <location>
        <position position="53"/>
    </location>
    <ligand>
        <name>S-adenosyl-L-methionine</name>
        <dbReference type="ChEBI" id="CHEBI:59789"/>
    </ligand>
</feature>
<sequence>MGKFSKDKRDIYYRLAKEEGWRARSAFKLLQIDSDYNLFDGVRRAVDLCAAPGSWSQVLVRELRKRLGDEKPQIVAVDLQEMVPIPGVVQVQGDITSKLTADEIVSHFSGCKADLVVCDGAPDVTGVHDFDEHVQSSLVLSALNICIYILADGGTFVSKIFRGRNVTLQQSQLCCFFESVDVVKPKSSRGSSYESFVVCRNFGLPEGFSPNIDFSQFMTDYDNSINQLVGVNRQIVPFVCCGDLSGFDSDRSYDLSKDSSNSSSLPPVQGPVHPPYEHAVELRRHNRLAKTSAIVEEVVSSLHSIKIEEAEPEDKEEGVHLCRGEIEEIGADELVDIISNILTCTGNGNPSA</sequence>
<keyword evidence="2" id="KW-0698">rRNA processing</keyword>
<dbReference type="GO" id="GO:0002128">
    <property type="term" value="P:tRNA nucleoside ribose methylation"/>
    <property type="evidence" value="ECO:0007669"/>
    <property type="project" value="UniProtKB-UniRule"/>
</dbReference>
<keyword evidence="11" id="KW-1185">Reference proteome</keyword>
<dbReference type="InterPro" id="IPR050082">
    <property type="entry name" value="RNA_methyltr_RlmE"/>
</dbReference>
<evidence type="ECO:0000256" key="5">
    <source>
        <dbReference type="ARBA" id="ARBA00022691"/>
    </source>
</evidence>
<dbReference type="GO" id="GO:0005737">
    <property type="term" value="C:cytoplasm"/>
    <property type="evidence" value="ECO:0007669"/>
    <property type="project" value="UniProtKB-SubCell"/>
</dbReference>
<feature type="binding site" evidence="8">
    <location>
        <position position="55"/>
    </location>
    <ligand>
        <name>S-adenosyl-L-methionine</name>
        <dbReference type="ChEBI" id="CHEBI:59789"/>
    </ligand>
</feature>
<protein>
    <recommendedName>
        <fullName evidence="8">Putative tRNA (cytidine(32)/guanosine(34)-2'-O)-methyltransferase</fullName>
        <ecNumber evidence="8">2.1.1.205</ecNumber>
    </recommendedName>
    <alternativeName>
        <fullName evidence="8">2'-O-ribose RNA methyltransferase TRM7 homolog</fullName>
    </alternativeName>
</protein>
<dbReference type="PANTHER" id="PTHR10920">
    <property type="entry name" value="RIBOSOMAL RNA METHYLTRANSFERASE"/>
    <property type="match status" value="1"/>
</dbReference>
<dbReference type="PANTHER" id="PTHR10920:SF12">
    <property type="entry name" value="TRNA (CYTIDINE(32)_GUANOSINE(34)-2'-O)-METHYLTRANSFERASE-RELATED"/>
    <property type="match status" value="1"/>
</dbReference>
<reference evidence="12" key="1">
    <citation type="submission" date="2019-12" db="UniProtKB">
        <authorList>
            <consortium name="WormBaseParasite"/>
        </authorList>
    </citation>
    <scope>IDENTIFICATION</scope>
</reference>
<keyword evidence="4 8" id="KW-0808">Transferase</keyword>
<evidence type="ECO:0000259" key="10">
    <source>
        <dbReference type="Pfam" id="PF01728"/>
    </source>
</evidence>
<dbReference type="InterPro" id="IPR002877">
    <property type="entry name" value="RNA_MeTrfase_FtsJ_dom"/>
</dbReference>
<keyword evidence="3 8" id="KW-0489">Methyltransferase</keyword>
<feature type="region of interest" description="Disordered" evidence="9">
    <location>
        <begin position="254"/>
        <end position="274"/>
    </location>
</feature>
<evidence type="ECO:0000256" key="6">
    <source>
        <dbReference type="ARBA" id="ARBA00022694"/>
    </source>
</evidence>
<comment type="subcellular location">
    <subcellularLocation>
        <location evidence="8">Cytoplasm</location>
    </subcellularLocation>
</comment>
<comment type="function">
    <text evidence="8">Methylates the 2'-O-ribose of nucleotides at positions 32 and 34 of the tRNA anticodon loop of substrate tRNAs.</text>
</comment>
<evidence type="ECO:0000256" key="1">
    <source>
        <dbReference type="ARBA" id="ARBA00022490"/>
    </source>
</evidence>
<organism evidence="11 12">
    <name type="scientific">Trichuris muris</name>
    <name type="common">Mouse whipworm</name>
    <dbReference type="NCBI Taxonomy" id="70415"/>
    <lineage>
        <taxon>Eukaryota</taxon>
        <taxon>Metazoa</taxon>
        <taxon>Ecdysozoa</taxon>
        <taxon>Nematoda</taxon>
        <taxon>Enoplea</taxon>
        <taxon>Dorylaimia</taxon>
        <taxon>Trichinellida</taxon>
        <taxon>Trichuridae</taxon>
        <taxon>Trichuris</taxon>
    </lineage>
</organism>
<dbReference type="FunFam" id="3.40.50.150:FF:000220">
    <property type="entry name" value="CAMK protein kinase"/>
    <property type="match status" value="1"/>
</dbReference>
<dbReference type="SUPFAM" id="SSF53335">
    <property type="entry name" value="S-adenosyl-L-methionine-dependent methyltransferases"/>
    <property type="match status" value="1"/>
</dbReference>
<dbReference type="InterPro" id="IPR029063">
    <property type="entry name" value="SAM-dependent_MTases_sf"/>
</dbReference>
<evidence type="ECO:0000256" key="7">
    <source>
        <dbReference type="ARBA" id="ARBA00048902"/>
    </source>
</evidence>
<feature type="binding site" evidence="8">
    <location>
        <position position="119"/>
    </location>
    <ligand>
        <name>S-adenosyl-L-methionine</name>
        <dbReference type="ChEBI" id="CHEBI:59789"/>
    </ligand>
</feature>
<dbReference type="GO" id="GO:0106340">
    <property type="term" value="F:tRNA (guanosine(34)-2'-O)-methyltransferase activity"/>
    <property type="evidence" value="ECO:0007669"/>
    <property type="project" value="UniProtKB-ARBA"/>
</dbReference>
<dbReference type="InterPro" id="IPR028590">
    <property type="entry name" value="RNA_methyltr_E_TRM7"/>
</dbReference>
<feature type="binding site" evidence="8">
    <location>
        <position position="78"/>
    </location>
    <ligand>
        <name>S-adenosyl-L-methionine</name>
        <dbReference type="ChEBI" id="CHEBI:59789"/>
    </ligand>
</feature>
<name>A0A5S6QWL6_TRIMR</name>
<keyword evidence="5 8" id="KW-0949">S-adenosyl-L-methionine</keyword>
<feature type="binding site" evidence="8">
    <location>
        <position position="94"/>
    </location>
    <ligand>
        <name>S-adenosyl-L-methionine</name>
        <dbReference type="ChEBI" id="CHEBI:59789"/>
    </ligand>
</feature>
<evidence type="ECO:0000256" key="3">
    <source>
        <dbReference type="ARBA" id="ARBA00022603"/>
    </source>
</evidence>
<dbReference type="AlphaFoldDB" id="A0A5S6QWL6"/>
<dbReference type="EC" id="2.1.1.205" evidence="8"/>
<keyword evidence="1 8" id="KW-0963">Cytoplasm</keyword>
<comment type="catalytic activity">
    <reaction evidence="7 8">
        <text>cytidine(32)/guanosine(34) in tRNA + 2 S-adenosyl-L-methionine = 2'-O-methylcytidine(32)/2'-O-methylguanosine(34) in tRNA + 2 S-adenosyl-L-homocysteine + 2 H(+)</text>
        <dbReference type="Rhea" id="RHEA:42396"/>
        <dbReference type="Rhea" id="RHEA-COMP:10246"/>
        <dbReference type="Rhea" id="RHEA-COMP:10247"/>
        <dbReference type="ChEBI" id="CHEBI:15378"/>
        <dbReference type="ChEBI" id="CHEBI:57856"/>
        <dbReference type="ChEBI" id="CHEBI:59789"/>
        <dbReference type="ChEBI" id="CHEBI:74269"/>
        <dbReference type="ChEBI" id="CHEBI:74445"/>
        <dbReference type="ChEBI" id="CHEBI:74495"/>
        <dbReference type="ChEBI" id="CHEBI:82748"/>
        <dbReference type="EC" id="2.1.1.205"/>
    </reaction>
</comment>
<keyword evidence="6 8" id="KW-0819">tRNA processing</keyword>
<dbReference type="GO" id="GO:0006364">
    <property type="term" value="P:rRNA processing"/>
    <property type="evidence" value="ECO:0007669"/>
    <property type="project" value="UniProtKB-KW"/>
</dbReference>
<evidence type="ECO:0000313" key="11">
    <source>
        <dbReference type="Proteomes" id="UP000046395"/>
    </source>
</evidence>
<proteinExistence type="inferred from homology"/>
<dbReference type="WBParaSite" id="TMUE_3000011640.1">
    <property type="protein sequence ID" value="TMUE_3000011640.1"/>
    <property type="gene ID" value="WBGene00301360"/>
</dbReference>
<dbReference type="Gene3D" id="3.40.50.150">
    <property type="entry name" value="Vaccinia Virus protein VP39"/>
    <property type="match status" value="1"/>
</dbReference>
<evidence type="ECO:0000256" key="9">
    <source>
        <dbReference type="SAM" id="MobiDB-lite"/>
    </source>
</evidence>
<accession>A0A5S6QWL6</accession>
<dbReference type="GO" id="GO:0002181">
    <property type="term" value="P:cytoplasmic translation"/>
    <property type="evidence" value="ECO:0007669"/>
    <property type="project" value="UniProtKB-UniRule"/>
</dbReference>
<evidence type="ECO:0000256" key="8">
    <source>
        <dbReference type="HAMAP-Rule" id="MF_03162"/>
    </source>
</evidence>
<dbReference type="HAMAP" id="MF_03162">
    <property type="entry name" value="RNA_methyltr_E_TRM7"/>
    <property type="match status" value="1"/>
</dbReference>